<gene>
    <name evidence="2" type="ORF">CWS20_10875</name>
</gene>
<reference evidence="2 3" key="1">
    <citation type="journal article" date="2010" name="Int. J. Syst. Evol. Microbiol.">
        <title>Bacillus horneckiae sp. nov., isolated from a spacecraft-assembly clean room.</title>
        <authorList>
            <person name="Vaishampayan P."/>
            <person name="Probst A."/>
            <person name="Krishnamurthi S."/>
            <person name="Ghosh S."/>
            <person name="Osman S."/>
            <person name="McDowall A."/>
            <person name="Ruckmani A."/>
            <person name="Mayilraj S."/>
            <person name="Venkateswaran K."/>
        </authorList>
    </citation>
    <scope>NUCLEOTIDE SEQUENCE [LARGE SCALE GENOMIC DNA]</scope>
    <source>
        <strain evidence="3">1PO1SC</strain>
    </source>
</reference>
<dbReference type="Gene3D" id="3.10.450.390">
    <property type="entry name" value="Protein of unknown function DUF3889"/>
    <property type="match status" value="1"/>
</dbReference>
<evidence type="ECO:0000313" key="3">
    <source>
        <dbReference type="Proteomes" id="UP000233343"/>
    </source>
</evidence>
<dbReference type="InterPro" id="IPR024987">
    <property type="entry name" value="DUF3889"/>
</dbReference>
<dbReference type="EMBL" id="PISD01000020">
    <property type="protein sequence ID" value="PKG29010.1"/>
    <property type="molecule type" value="Genomic_DNA"/>
</dbReference>
<evidence type="ECO:0000313" key="2">
    <source>
        <dbReference type="EMBL" id="PKG29010.1"/>
    </source>
</evidence>
<dbReference type="Proteomes" id="UP000233343">
    <property type="component" value="Unassembled WGS sequence"/>
</dbReference>
<sequence>MKKLLIGLFSIVCLSYIYTPVFADEHTLSEHQEKVDYEKYGRIATAVVKEDYPGEEVIDYKYAGRRKISENEVIDSFVFEVMENGKPVIVLVKITHRLDASKFISLTVEEQSSN</sequence>
<name>A0A2N0ZHN9_9BACI</name>
<dbReference type="RefSeq" id="WP_066195730.1">
    <property type="nucleotide sequence ID" value="NZ_JAMAUX010000003.1"/>
</dbReference>
<dbReference type="Pfam" id="PF13028">
    <property type="entry name" value="DUF3889"/>
    <property type="match status" value="1"/>
</dbReference>
<accession>A0A2N0ZHN9</accession>
<feature type="signal peptide" evidence="1">
    <location>
        <begin position="1"/>
        <end position="23"/>
    </location>
</feature>
<comment type="caution">
    <text evidence="2">The sequence shown here is derived from an EMBL/GenBank/DDBJ whole genome shotgun (WGS) entry which is preliminary data.</text>
</comment>
<proteinExistence type="predicted"/>
<protein>
    <submittedName>
        <fullName evidence="2">DUF3889 domain-containing protein</fullName>
    </submittedName>
</protein>
<feature type="chain" id="PRO_5014780635" evidence="1">
    <location>
        <begin position="24"/>
        <end position="114"/>
    </location>
</feature>
<evidence type="ECO:0000256" key="1">
    <source>
        <dbReference type="SAM" id="SignalP"/>
    </source>
</evidence>
<organism evidence="2 3">
    <name type="scientific">Cytobacillus horneckiae</name>
    <dbReference type="NCBI Taxonomy" id="549687"/>
    <lineage>
        <taxon>Bacteria</taxon>
        <taxon>Bacillati</taxon>
        <taxon>Bacillota</taxon>
        <taxon>Bacilli</taxon>
        <taxon>Bacillales</taxon>
        <taxon>Bacillaceae</taxon>
        <taxon>Cytobacillus</taxon>
    </lineage>
</organism>
<keyword evidence="3" id="KW-1185">Reference proteome</keyword>
<dbReference type="AlphaFoldDB" id="A0A2N0ZHN9"/>
<keyword evidence="1" id="KW-0732">Signal</keyword>